<sequence length="336" mass="37093">MRQGGGSDEDDETEPGPELGIPERVGVEASTNTAPARNRRRKQGLHKRQMSLGGVLRLILFRQGGRLSLAVGFRLYLRPRPSAFATLLTAGTLVPAFSPPPTPPLASKPAAASVSRMNGTKSLHALARQSAAHSRAKRAADSQRRRGGSHLHHPVLVGGEDVRGAKLGTGNGYEEWGGIEYKLRTEVVATLLQIECTPAIFGFLWYSSTRFADSSSIVFWCKIADMQDPHFSTRSFRKLIDQTILPVLMRSRGRLRRRLGEDFIFTSYEYILRSDYGTADFLILEFLDVHRRPALSAHIYPPSTGLSSVFTLYPQGCPPVELNQDEGFYGVVVEAN</sequence>
<feature type="region of interest" description="Disordered" evidence="1">
    <location>
        <begin position="134"/>
        <end position="153"/>
    </location>
</feature>
<organism evidence="2 3">
    <name type="scientific">Galerina marginata (strain CBS 339.88)</name>
    <dbReference type="NCBI Taxonomy" id="685588"/>
    <lineage>
        <taxon>Eukaryota</taxon>
        <taxon>Fungi</taxon>
        <taxon>Dikarya</taxon>
        <taxon>Basidiomycota</taxon>
        <taxon>Agaricomycotina</taxon>
        <taxon>Agaricomycetes</taxon>
        <taxon>Agaricomycetidae</taxon>
        <taxon>Agaricales</taxon>
        <taxon>Agaricineae</taxon>
        <taxon>Strophariaceae</taxon>
        <taxon>Galerina</taxon>
    </lineage>
</organism>
<keyword evidence="3" id="KW-1185">Reference proteome</keyword>
<accession>A0A067SIU1</accession>
<reference evidence="3" key="1">
    <citation type="journal article" date="2014" name="Proc. Natl. Acad. Sci. U.S.A.">
        <title>Extensive sampling of basidiomycete genomes demonstrates inadequacy of the white-rot/brown-rot paradigm for wood decay fungi.</title>
        <authorList>
            <person name="Riley R."/>
            <person name="Salamov A.A."/>
            <person name="Brown D.W."/>
            <person name="Nagy L.G."/>
            <person name="Floudas D."/>
            <person name="Held B.W."/>
            <person name="Levasseur A."/>
            <person name="Lombard V."/>
            <person name="Morin E."/>
            <person name="Otillar R."/>
            <person name="Lindquist E.A."/>
            <person name="Sun H."/>
            <person name="LaButti K.M."/>
            <person name="Schmutz J."/>
            <person name="Jabbour D."/>
            <person name="Luo H."/>
            <person name="Baker S.E."/>
            <person name="Pisabarro A.G."/>
            <person name="Walton J.D."/>
            <person name="Blanchette R.A."/>
            <person name="Henrissat B."/>
            <person name="Martin F."/>
            <person name="Cullen D."/>
            <person name="Hibbett D.S."/>
            <person name="Grigoriev I.V."/>
        </authorList>
    </citation>
    <scope>NUCLEOTIDE SEQUENCE [LARGE SCALE GENOMIC DNA]</scope>
    <source>
        <strain evidence="3">CBS 339.88</strain>
    </source>
</reference>
<evidence type="ECO:0000256" key="1">
    <source>
        <dbReference type="SAM" id="MobiDB-lite"/>
    </source>
</evidence>
<dbReference type="EMBL" id="KL142421">
    <property type="protein sequence ID" value="KDR66688.1"/>
    <property type="molecule type" value="Genomic_DNA"/>
</dbReference>
<feature type="compositionally biased region" description="Basic residues" evidence="1">
    <location>
        <begin position="37"/>
        <end position="46"/>
    </location>
</feature>
<dbReference type="AlphaFoldDB" id="A0A067SIU1"/>
<dbReference type="Proteomes" id="UP000027222">
    <property type="component" value="Unassembled WGS sequence"/>
</dbReference>
<evidence type="ECO:0000313" key="2">
    <source>
        <dbReference type="EMBL" id="KDR66688.1"/>
    </source>
</evidence>
<feature type="region of interest" description="Disordered" evidence="1">
    <location>
        <begin position="1"/>
        <end position="46"/>
    </location>
</feature>
<name>A0A067SIU1_GALM3</name>
<dbReference type="HOGENOM" id="CLU_826526_0_0_1"/>
<evidence type="ECO:0000313" key="3">
    <source>
        <dbReference type="Proteomes" id="UP000027222"/>
    </source>
</evidence>
<gene>
    <name evidence="2" type="ORF">GALMADRAFT_216900</name>
</gene>
<protein>
    <submittedName>
        <fullName evidence="2">Uncharacterized protein</fullName>
    </submittedName>
</protein>
<proteinExistence type="predicted"/>